<dbReference type="Pfam" id="PF09262">
    <property type="entry name" value="PEX-1N"/>
    <property type="match status" value="1"/>
</dbReference>
<dbReference type="Gene3D" id="3.10.330.10">
    <property type="match status" value="1"/>
</dbReference>
<sequence>MKLVVEFSEKASCYASLHDKDASELFRPPRREFCRTLRLQRADGDVFVGWVGEHSLTPGRLVLSKPFAECLGLEEGEQVDAFPHRAPIATSVMVQPNSIDDWEVVELQASFIEENLLSQVAVLMPGLSFPVWVHGQLVAKLRVDAADSNKSACFVLGRDTELAIESKRRSVDAVPIMGDGTETAAFASFRVMCLDEESSAPAGRVSQEDLDDFCGGGSQSCLAWLMPPDATSTRERRPAASAPGAHLLRLTVDVKVPRGHIALSACLATWARIPCFSVVNVCYCHQVPVFMPHIELVPCYPEHWVNSAVVGSAAREDVCWIRRRFEALIKSCEGIDLADGSVLRLQAERPRAAENVPPEARATSIRSSAGESNLEEVDLYDDLSDIEDIYQRHSDPPIFVDGLGVYEGSTWAEAGDIF</sequence>
<comment type="caution">
    <text evidence="4">The sequence shown here is derived from an EMBL/GenBank/DDBJ whole genome shotgun (WGS) entry which is preliminary data.</text>
</comment>
<dbReference type="InterPro" id="IPR029067">
    <property type="entry name" value="CDC48_domain_2-like_sf"/>
</dbReference>
<evidence type="ECO:0000313" key="5">
    <source>
        <dbReference type="Proteomes" id="UP000186817"/>
    </source>
</evidence>
<dbReference type="GO" id="GO:0005777">
    <property type="term" value="C:peroxisome"/>
    <property type="evidence" value="ECO:0007669"/>
    <property type="project" value="InterPro"/>
</dbReference>
<accession>A0A1Q9EB16</accession>
<dbReference type="SUPFAM" id="SSF54585">
    <property type="entry name" value="Cdc48 domain 2-like"/>
    <property type="match status" value="1"/>
</dbReference>
<keyword evidence="2" id="KW-0067">ATP-binding</keyword>
<proteinExistence type="predicted"/>
<dbReference type="GO" id="GO:0007031">
    <property type="term" value="P:peroxisome organization"/>
    <property type="evidence" value="ECO:0007669"/>
    <property type="project" value="InterPro"/>
</dbReference>
<dbReference type="GO" id="GO:0005524">
    <property type="term" value="F:ATP binding"/>
    <property type="evidence" value="ECO:0007669"/>
    <property type="project" value="UniProtKB-KW"/>
</dbReference>
<dbReference type="Proteomes" id="UP000186817">
    <property type="component" value="Unassembled WGS sequence"/>
</dbReference>
<name>A0A1Q9EB16_SYMMI</name>
<evidence type="ECO:0000256" key="2">
    <source>
        <dbReference type="ARBA" id="ARBA00022840"/>
    </source>
</evidence>
<dbReference type="EMBL" id="LSRX01000206">
    <property type="protein sequence ID" value="OLQ04593.1"/>
    <property type="molecule type" value="Genomic_DNA"/>
</dbReference>
<dbReference type="InterPro" id="IPR009010">
    <property type="entry name" value="Asp_de-COase-like_dom_sf"/>
</dbReference>
<keyword evidence="1" id="KW-0547">Nucleotide-binding</keyword>
<evidence type="ECO:0000313" key="4">
    <source>
        <dbReference type="EMBL" id="OLQ04593.1"/>
    </source>
</evidence>
<organism evidence="4 5">
    <name type="scientific">Symbiodinium microadriaticum</name>
    <name type="common">Dinoflagellate</name>
    <name type="synonym">Zooxanthella microadriatica</name>
    <dbReference type="NCBI Taxonomy" id="2951"/>
    <lineage>
        <taxon>Eukaryota</taxon>
        <taxon>Sar</taxon>
        <taxon>Alveolata</taxon>
        <taxon>Dinophyceae</taxon>
        <taxon>Suessiales</taxon>
        <taxon>Symbiodiniaceae</taxon>
        <taxon>Symbiodinium</taxon>
    </lineage>
</organism>
<dbReference type="OrthoDB" id="424456at2759"/>
<feature type="domain" description="Peroxisomal ATPase PEX1 N-terminal C-lobe" evidence="3">
    <location>
        <begin position="90"/>
        <end position="165"/>
    </location>
</feature>
<gene>
    <name evidence="4" type="primary">pex1</name>
    <name evidence="4" type="ORF">AK812_SmicGene12298</name>
</gene>
<dbReference type="InterPro" id="IPR015342">
    <property type="entry name" value="PEX1-N_C-lobe"/>
</dbReference>
<keyword evidence="5" id="KW-1185">Reference proteome</keyword>
<dbReference type="SUPFAM" id="SSF50692">
    <property type="entry name" value="ADC-like"/>
    <property type="match status" value="1"/>
</dbReference>
<evidence type="ECO:0000259" key="3">
    <source>
        <dbReference type="Pfam" id="PF09262"/>
    </source>
</evidence>
<dbReference type="AlphaFoldDB" id="A0A1Q9EB16"/>
<reference evidence="4 5" key="1">
    <citation type="submission" date="2016-02" db="EMBL/GenBank/DDBJ databases">
        <title>Genome analysis of coral dinoflagellate symbionts highlights evolutionary adaptations to a symbiotic lifestyle.</title>
        <authorList>
            <person name="Aranda M."/>
            <person name="Li Y."/>
            <person name="Liew Y.J."/>
            <person name="Baumgarten S."/>
            <person name="Simakov O."/>
            <person name="Wilson M."/>
            <person name="Piel J."/>
            <person name="Ashoor H."/>
            <person name="Bougouffa S."/>
            <person name="Bajic V.B."/>
            <person name="Ryu T."/>
            <person name="Ravasi T."/>
            <person name="Bayer T."/>
            <person name="Micklem G."/>
            <person name="Kim H."/>
            <person name="Bhak J."/>
            <person name="Lajeunesse T.C."/>
            <person name="Voolstra C.R."/>
        </authorList>
    </citation>
    <scope>NUCLEOTIDE SEQUENCE [LARGE SCALE GENOMIC DNA]</scope>
    <source>
        <strain evidence="4 5">CCMP2467</strain>
    </source>
</reference>
<protein>
    <submittedName>
        <fullName evidence="4">Peroxisome biogenesis factor 1</fullName>
    </submittedName>
</protein>
<evidence type="ECO:0000256" key="1">
    <source>
        <dbReference type="ARBA" id="ARBA00022741"/>
    </source>
</evidence>